<dbReference type="EMBL" id="MHUH01000005">
    <property type="protein sequence ID" value="OHA74108.1"/>
    <property type="molecule type" value="Genomic_DNA"/>
</dbReference>
<name>A0A1G2RNR3_9BACT</name>
<proteinExistence type="predicted"/>
<reference evidence="1 2" key="1">
    <citation type="journal article" date="2016" name="Nat. Commun.">
        <title>Thousands of microbial genomes shed light on interconnected biogeochemical processes in an aquifer system.</title>
        <authorList>
            <person name="Anantharaman K."/>
            <person name="Brown C.T."/>
            <person name="Hug L.A."/>
            <person name="Sharon I."/>
            <person name="Castelle C.J."/>
            <person name="Probst A.J."/>
            <person name="Thomas B.C."/>
            <person name="Singh A."/>
            <person name="Wilkins M.J."/>
            <person name="Karaoz U."/>
            <person name="Brodie E.L."/>
            <person name="Williams K.H."/>
            <person name="Hubbard S.S."/>
            <person name="Banfield J.F."/>
        </authorList>
    </citation>
    <scope>NUCLEOTIDE SEQUENCE [LARGE SCALE GENOMIC DNA]</scope>
</reference>
<gene>
    <name evidence="1" type="ORF">A2940_00445</name>
</gene>
<protein>
    <submittedName>
        <fullName evidence="1">Uncharacterized protein</fullName>
    </submittedName>
</protein>
<organism evidence="1 2">
    <name type="scientific">Candidatus Wildermuthbacteria bacterium RIFCSPLOWO2_01_FULL_48_29</name>
    <dbReference type="NCBI Taxonomy" id="1802462"/>
    <lineage>
        <taxon>Bacteria</taxon>
        <taxon>Candidatus Wildermuthiibacteriota</taxon>
    </lineage>
</organism>
<comment type="caution">
    <text evidence="1">The sequence shown here is derived from an EMBL/GenBank/DDBJ whole genome shotgun (WGS) entry which is preliminary data.</text>
</comment>
<accession>A0A1G2RNR3</accession>
<dbReference type="Proteomes" id="UP000178421">
    <property type="component" value="Unassembled WGS sequence"/>
</dbReference>
<dbReference type="AlphaFoldDB" id="A0A1G2RNR3"/>
<evidence type="ECO:0000313" key="2">
    <source>
        <dbReference type="Proteomes" id="UP000178421"/>
    </source>
</evidence>
<sequence length="161" mass="18594">MAQESDFISLKAATQYCDYSQEYLSLRARQKKLKAVKLGRNWATTREWLREYSKKSEEYKKGVYGNRVSRELAPPTNLPLYAPDADMWEDNRPQEVARQLEFQRKLQFACATLLVILLFVANVSLGQEQMARVLHSSAFETYGAAVGQIMEEYVGWLASLW</sequence>
<evidence type="ECO:0000313" key="1">
    <source>
        <dbReference type="EMBL" id="OHA74108.1"/>
    </source>
</evidence>